<dbReference type="InterPro" id="IPR014895">
    <property type="entry name" value="Alginate_lyase_2"/>
</dbReference>
<dbReference type="Gene3D" id="2.60.120.200">
    <property type="match status" value="1"/>
</dbReference>
<feature type="compositionally biased region" description="Acidic residues" evidence="1">
    <location>
        <begin position="31"/>
        <end position="48"/>
    </location>
</feature>
<dbReference type="PROSITE" id="PS51257">
    <property type="entry name" value="PROKAR_LIPOPROTEIN"/>
    <property type="match status" value="1"/>
</dbReference>
<dbReference type="AlphaFoldDB" id="A0A6L6UCD9"/>
<comment type="caution">
    <text evidence="3">The sequence shown here is derived from an EMBL/GenBank/DDBJ whole genome shotgun (WGS) entry which is preliminary data.</text>
</comment>
<gene>
    <name evidence="3" type="ORF">GN138_12130</name>
</gene>
<feature type="region of interest" description="Disordered" evidence="1">
    <location>
        <begin position="26"/>
        <end position="48"/>
    </location>
</feature>
<accession>A0A6L6UCD9</accession>
<evidence type="ECO:0000256" key="1">
    <source>
        <dbReference type="SAM" id="MobiDB-lite"/>
    </source>
</evidence>
<reference evidence="3 4" key="1">
    <citation type="submission" date="2019-12" db="EMBL/GenBank/DDBJ databases">
        <authorList>
            <person name="Li J."/>
        </authorList>
    </citation>
    <scope>NUCLEOTIDE SEQUENCE [LARGE SCALE GENOMIC DNA]</scope>
    <source>
        <strain evidence="3 4">HL2-2</strain>
    </source>
</reference>
<organism evidence="3 4">
    <name type="scientific">Winogradskyella endarachnes</name>
    <dbReference type="NCBI Taxonomy" id="2681965"/>
    <lineage>
        <taxon>Bacteria</taxon>
        <taxon>Pseudomonadati</taxon>
        <taxon>Bacteroidota</taxon>
        <taxon>Flavobacteriia</taxon>
        <taxon>Flavobacteriales</taxon>
        <taxon>Flavobacteriaceae</taxon>
        <taxon>Winogradskyella</taxon>
    </lineage>
</organism>
<evidence type="ECO:0000313" key="3">
    <source>
        <dbReference type="EMBL" id="MUU79196.1"/>
    </source>
</evidence>
<protein>
    <recommendedName>
        <fullName evidence="2">Alginate lyase 2 domain-containing protein</fullName>
    </recommendedName>
</protein>
<proteinExistence type="predicted"/>
<evidence type="ECO:0000313" key="4">
    <source>
        <dbReference type="Proteomes" id="UP000478208"/>
    </source>
</evidence>
<name>A0A6L6UCD9_9FLAO</name>
<dbReference type="Pfam" id="PF08787">
    <property type="entry name" value="Alginate_lyase2"/>
    <property type="match status" value="1"/>
</dbReference>
<dbReference type="EMBL" id="WOWS01000004">
    <property type="protein sequence ID" value="MUU79196.1"/>
    <property type="molecule type" value="Genomic_DNA"/>
</dbReference>
<keyword evidence="4" id="KW-1185">Reference proteome</keyword>
<sequence length="288" mass="32661">MRIRSNKISPIIILFISLFISCSSDNNSSNDNDDDQIVIDDPTDDDVEEPSDLYERFVFSSDLVIEHSWNTDGCDSPPCSTNQDNLDNVFDNALPNQPYFYMEDNEEELNLVCQLDKGRRAELKQTTEGPLTSYSKMEFEGIYYNIPSEGMTIAQVHNRGGNSNKPFFRLELHNHKLETVIRKDPEVSSSETTFSKIDFPFVDNGNYTQFPLNVTLEKNNGVVSIRVMQGDVVIVDEDFEADPTTNWVNDTGISNGYYLKAGLYNAATTHTENITLGYTNFLFESDDN</sequence>
<evidence type="ECO:0000259" key="2">
    <source>
        <dbReference type="Pfam" id="PF08787"/>
    </source>
</evidence>
<dbReference type="RefSeq" id="WP_157364264.1">
    <property type="nucleotide sequence ID" value="NZ_WOWS01000004.1"/>
</dbReference>
<feature type="domain" description="Alginate lyase 2" evidence="2">
    <location>
        <begin position="93"/>
        <end position="273"/>
    </location>
</feature>
<dbReference type="Proteomes" id="UP000478208">
    <property type="component" value="Unassembled WGS sequence"/>
</dbReference>